<evidence type="ECO:0000256" key="3">
    <source>
        <dbReference type="ARBA" id="ARBA00022989"/>
    </source>
</evidence>
<comment type="subcellular location">
    <subcellularLocation>
        <location evidence="1">Membrane</location>
        <topology evidence="1">Multi-pass membrane protein</topology>
    </subcellularLocation>
</comment>
<feature type="domain" description="NfeD-like C-terminal" evidence="6">
    <location>
        <begin position="84"/>
        <end position="138"/>
    </location>
</feature>
<evidence type="ECO:0000259" key="6">
    <source>
        <dbReference type="Pfam" id="PF01957"/>
    </source>
</evidence>
<dbReference type="PANTHER" id="PTHR33507:SF3">
    <property type="entry name" value="INNER MEMBRANE PROTEIN YBBJ"/>
    <property type="match status" value="1"/>
</dbReference>
<dbReference type="AlphaFoldDB" id="A0A1X4G933"/>
<gene>
    <name evidence="7" type="ORF">B7O87_05920</name>
</gene>
<dbReference type="InterPro" id="IPR052165">
    <property type="entry name" value="Membrane_assoc_protease"/>
</dbReference>
<sequence length="144" mass="16147">MQNFTAIWLLLGIILCFMELLLPTAFVQLLMGISALVVAVLSLLGLGNLFLQVIVWLTISSFLTIFSRRFFPLREAKSKILTSKVGETMTEILPGKVGRVLYEGNSWRGRCDDDKLTIPAGQKVYVVYREGTTLIVMPENVLDH</sequence>
<evidence type="ECO:0000256" key="4">
    <source>
        <dbReference type="ARBA" id="ARBA00023136"/>
    </source>
</evidence>
<evidence type="ECO:0000256" key="5">
    <source>
        <dbReference type="SAM" id="Phobius"/>
    </source>
</evidence>
<keyword evidence="4 5" id="KW-0472">Membrane</keyword>
<evidence type="ECO:0000313" key="8">
    <source>
        <dbReference type="Proteomes" id="UP000192997"/>
    </source>
</evidence>
<dbReference type="RefSeq" id="WP_009342859.1">
    <property type="nucleotide sequence ID" value="NZ_NBYN01000027.1"/>
</dbReference>
<dbReference type="EMBL" id="NBYN01000027">
    <property type="protein sequence ID" value="OSO93322.1"/>
    <property type="molecule type" value="Genomic_DNA"/>
</dbReference>
<dbReference type="GO" id="GO:0005886">
    <property type="term" value="C:plasma membrane"/>
    <property type="evidence" value="ECO:0007669"/>
    <property type="project" value="TreeGrafter"/>
</dbReference>
<dbReference type="PANTHER" id="PTHR33507">
    <property type="entry name" value="INNER MEMBRANE PROTEIN YBBJ"/>
    <property type="match status" value="1"/>
</dbReference>
<keyword evidence="3 5" id="KW-1133">Transmembrane helix</keyword>
<protein>
    <recommendedName>
        <fullName evidence="6">NfeD-like C-terminal domain-containing protein</fullName>
    </recommendedName>
</protein>
<dbReference type="Pfam" id="PF01957">
    <property type="entry name" value="NfeD"/>
    <property type="match status" value="1"/>
</dbReference>
<organism evidence="7 8">
    <name type="scientific">Cylindrospermopsis raciborskii CENA303</name>
    <dbReference type="NCBI Taxonomy" id="1170769"/>
    <lineage>
        <taxon>Bacteria</taxon>
        <taxon>Bacillati</taxon>
        <taxon>Cyanobacteriota</taxon>
        <taxon>Cyanophyceae</taxon>
        <taxon>Nostocales</taxon>
        <taxon>Aphanizomenonaceae</taxon>
        <taxon>Cylindrospermopsis</taxon>
    </lineage>
</organism>
<comment type="caution">
    <text evidence="7">The sequence shown here is derived from an EMBL/GenBank/DDBJ whole genome shotgun (WGS) entry which is preliminary data.</text>
</comment>
<accession>A0A1X4G933</accession>
<dbReference type="Gene3D" id="2.40.50.140">
    <property type="entry name" value="Nucleic acid-binding proteins"/>
    <property type="match status" value="1"/>
</dbReference>
<name>A0A1X4G933_9CYAN</name>
<evidence type="ECO:0000256" key="1">
    <source>
        <dbReference type="ARBA" id="ARBA00004141"/>
    </source>
</evidence>
<dbReference type="Proteomes" id="UP000192997">
    <property type="component" value="Unassembled WGS sequence"/>
</dbReference>
<evidence type="ECO:0000256" key="2">
    <source>
        <dbReference type="ARBA" id="ARBA00022692"/>
    </source>
</evidence>
<dbReference type="InterPro" id="IPR002810">
    <property type="entry name" value="NfeD-like_C"/>
</dbReference>
<feature type="transmembrane region" description="Helical" evidence="5">
    <location>
        <begin position="53"/>
        <end position="71"/>
    </location>
</feature>
<dbReference type="InterPro" id="IPR012340">
    <property type="entry name" value="NA-bd_OB-fold"/>
</dbReference>
<reference evidence="8" key="1">
    <citation type="submission" date="2017-04" db="EMBL/GenBank/DDBJ databases">
        <authorList>
            <person name="Abreu V.A."/>
            <person name="Popin R.V."/>
            <person name="Rigonato J."/>
            <person name="Andreote A.P."/>
            <person name="Schaker P.C."/>
            <person name="Hoff-Risseti C."/>
            <person name="Alvarenga D.O."/>
            <person name="Varani A.M."/>
            <person name="Fiore M.F."/>
        </authorList>
    </citation>
    <scope>NUCLEOTIDE SEQUENCE [LARGE SCALE GENOMIC DNA]</scope>
    <source>
        <strain evidence="8">CENA303</strain>
    </source>
</reference>
<feature type="transmembrane region" description="Helical" evidence="5">
    <location>
        <begin position="6"/>
        <end position="22"/>
    </location>
</feature>
<keyword evidence="2 5" id="KW-0812">Transmembrane</keyword>
<evidence type="ECO:0000313" key="7">
    <source>
        <dbReference type="EMBL" id="OSO93322.1"/>
    </source>
</evidence>
<dbReference type="SUPFAM" id="SSF141322">
    <property type="entry name" value="NfeD domain-like"/>
    <property type="match status" value="1"/>
</dbReference>
<proteinExistence type="predicted"/>